<feature type="domain" description="Methylated-DNA-[protein]-cysteine S-methyltransferase DNA binding" evidence="10">
    <location>
        <begin position="94"/>
        <end position="177"/>
    </location>
</feature>
<keyword evidence="4 9" id="KW-0489">Methyltransferase</keyword>
<feature type="active site" description="Nucleophile; methyl group acceptor" evidence="9">
    <location>
        <position position="144"/>
    </location>
</feature>
<dbReference type="NCBIfam" id="TIGR00589">
    <property type="entry name" value="ogt"/>
    <property type="match status" value="1"/>
</dbReference>
<dbReference type="HOGENOM" id="CLU_000445_52_2_11"/>
<accession>C7QZ55</accession>
<evidence type="ECO:0000256" key="8">
    <source>
        <dbReference type="ARBA" id="ARBA00049348"/>
    </source>
</evidence>
<dbReference type="PANTHER" id="PTHR10815:SF13">
    <property type="entry name" value="METHYLATED-DNA--PROTEIN-CYSTEINE METHYLTRANSFERASE"/>
    <property type="match status" value="1"/>
</dbReference>
<dbReference type="InterPro" id="IPR023546">
    <property type="entry name" value="MGMT"/>
</dbReference>
<dbReference type="Pfam" id="PF01035">
    <property type="entry name" value="DNA_binding_1"/>
    <property type="match status" value="1"/>
</dbReference>
<comment type="subcellular location">
    <subcellularLocation>
        <location evidence="9">Cytoplasm</location>
    </subcellularLocation>
</comment>
<evidence type="ECO:0000256" key="4">
    <source>
        <dbReference type="ARBA" id="ARBA00022603"/>
    </source>
</evidence>
<comment type="catalytic activity">
    <reaction evidence="8 9">
        <text>a 6-O-methyl-2'-deoxyguanosine in DNA + L-cysteinyl-[protein] = S-methyl-L-cysteinyl-[protein] + a 2'-deoxyguanosine in DNA</text>
        <dbReference type="Rhea" id="RHEA:24000"/>
        <dbReference type="Rhea" id="RHEA-COMP:10131"/>
        <dbReference type="Rhea" id="RHEA-COMP:10132"/>
        <dbReference type="Rhea" id="RHEA-COMP:11367"/>
        <dbReference type="Rhea" id="RHEA-COMP:11368"/>
        <dbReference type="ChEBI" id="CHEBI:29950"/>
        <dbReference type="ChEBI" id="CHEBI:82612"/>
        <dbReference type="ChEBI" id="CHEBI:85445"/>
        <dbReference type="ChEBI" id="CHEBI:85448"/>
        <dbReference type="EC" id="2.1.1.63"/>
    </reaction>
</comment>
<keyword evidence="7 9" id="KW-0234">DNA repair</keyword>
<keyword evidence="5 9" id="KW-0808">Transferase</keyword>
<dbReference type="STRING" id="471856.Jden_0290"/>
<evidence type="ECO:0000256" key="3">
    <source>
        <dbReference type="ARBA" id="ARBA00022490"/>
    </source>
</evidence>
<evidence type="ECO:0000256" key="2">
    <source>
        <dbReference type="ARBA" id="ARBA00008711"/>
    </source>
</evidence>
<dbReference type="KEGG" id="jde:Jden_0290"/>
<comment type="similarity">
    <text evidence="2 9">Belongs to the MGMT family.</text>
</comment>
<dbReference type="AlphaFoldDB" id="C7QZ55"/>
<dbReference type="InterPro" id="IPR036217">
    <property type="entry name" value="MethylDNA_cys_MeTrfase_DNAb"/>
</dbReference>
<dbReference type="GO" id="GO:0032259">
    <property type="term" value="P:methylation"/>
    <property type="evidence" value="ECO:0007669"/>
    <property type="project" value="UniProtKB-KW"/>
</dbReference>
<dbReference type="HAMAP" id="MF_00772">
    <property type="entry name" value="OGT"/>
    <property type="match status" value="1"/>
</dbReference>
<dbReference type="CDD" id="cd06445">
    <property type="entry name" value="ATase"/>
    <property type="match status" value="1"/>
</dbReference>
<dbReference type="GO" id="GO:0005737">
    <property type="term" value="C:cytoplasm"/>
    <property type="evidence" value="ECO:0007669"/>
    <property type="project" value="UniProtKB-SubCell"/>
</dbReference>
<evidence type="ECO:0000256" key="7">
    <source>
        <dbReference type="ARBA" id="ARBA00023204"/>
    </source>
</evidence>
<dbReference type="GO" id="GO:0006307">
    <property type="term" value="P:DNA alkylation repair"/>
    <property type="evidence" value="ECO:0007669"/>
    <property type="project" value="UniProtKB-UniRule"/>
</dbReference>
<evidence type="ECO:0000256" key="1">
    <source>
        <dbReference type="ARBA" id="ARBA00001286"/>
    </source>
</evidence>
<dbReference type="InterPro" id="IPR008332">
    <property type="entry name" value="MethylG_MeTrfase_N"/>
</dbReference>
<protein>
    <recommendedName>
        <fullName evidence="9">Methylated-DNA--protein-cysteine methyltransferase</fullName>
        <ecNumber evidence="9">2.1.1.63</ecNumber>
    </recommendedName>
    <alternativeName>
        <fullName evidence="9">6-O-methylguanine-DNA methyltransferase</fullName>
        <shortName evidence="9">MGMT</shortName>
    </alternativeName>
    <alternativeName>
        <fullName evidence="9">O-6-methylguanine-DNA-alkyltransferase</fullName>
    </alternativeName>
</protein>
<dbReference type="InterPro" id="IPR014048">
    <property type="entry name" value="MethylDNA_cys_MeTrfase_DNA-bd"/>
</dbReference>
<feature type="domain" description="Methylguanine DNA methyltransferase ribonuclease-like" evidence="11">
    <location>
        <begin position="3"/>
        <end position="87"/>
    </location>
</feature>
<keyword evidence="13" id="KW-1185">Reference proteome</keyword>
<dbReference type="EMBL" id="CP001706">
    <property type="protein sequence ID" value="ACV07963.1"/>
    <property type="molecule type" value="Genomic_DNA"/>
</dbReference>
<comment type="miscellaneous">
    <text evidence="9">This enzyme catalyzes only one turnover and therefore is not strictly catalytic. According to one definition, an enzyme is a biocatalyst that acts repeatedly and over many reaction cycles.</text>
</comment>
<reference evidence="12 13" key="1">
    <citation type="journal article" date="2009" name="Stand. Genomic Sci.">
        <title>Complete genome sequence of Jonesia denitrificans type strain (Prevot 55134).</title>
        <authorList>
            <person name="Pukall R."/>
            <person name="Gehrich-Schroter G."/>
            <person name="Lapidus A."/>
            <person name="Nolan M."/>
            <person name="Glavina Del Rio T."/>
            <person name="Lucas S."/>
            <person name="Chen F."/>
            <person name="Tice H."/>
            <person name="Pitluck S."/>
            <person name="Cheng J.F."/>
            <person name="Copeland A."/>
            <person name="Saunders E."/>
            <person name="Brettin T."/>
            <person name="Detter J.C."/>
            <person name="Bruce D."/>
            <person name="Goodwin L."/>
            <person name="Pati A."/>
            <person name="Ivanova N."/>
            <person name="Mavromatis K."/>
            <person name="Ovchinnikova G."/>
            <person name="Chen A."/>
            <person name="Palaniappan K."/>
            <person name="Land M."/>
            <person name="Hauser L."/>
            <person name="Chang Y.J."/>
            <person name="Jeffries C.D."/>
            <person name="Chain P."/>
            <person name="Goker M."/>
            <person name="Bristow J."/>
            <person name="Eisen J.A."/>
            <person name="Markowitz V."/>
            <person name="Hugenholtz P."/>
            <person name="Kyrpides N.C."/>
            <person name="Klenk H.P."/>
            <person name="Han C."/>
        </authorList>
    </citation>
    <scope>NUCLEOTIDE SEQUENCE [LARGE SCALE GENOMIC DNA]</scope>
    <source>
        <strain evidence="13">ATCC 14870 / DSM 20603 / BCRC 15368 / CIP 55.134 / JCM 11481 / NBRC 15587 / NCTC 10816 / Prevot 55134</strain>
    </source>
</reference>
<organism evidence="12 13">
    <name type="scientific">Jonesia denitrificans (strain ATCC 14870 / DSM 20603 / BCRC 15368 / CIP 55.134 / JCM 11481 / NBRC 15587 / NCTC 10816 / Prevot 55134)</name>
    <name type="common">Listeria denitrificans</name>
    <dbReference type="NCBI Taxonomy" id="471856"/>
    <lineage>
        <taxon>Bacteria</taxon>
        <taxon>Bacillati</taxon>
        <taxon>Actinomycetota</taxon>
        <taxon>Actinomycetes</taxon>
        <taxon>Micrococcales</taxon>
        <taxon>Jonesiaceae</taxon>
        <taxon>Jonesia</taxon>
    </lineage>
</organism>
<comment type="catalytic activity">
    <reaction evidence="1 9">
        <text>a 4-O-methyl-thymidine in DNA + L-cysteinyl-[protein] = a thymidine in DNA + S-methyl-L-cysteinyl-[protein]</text>
        <dbReference type="Rhea" id="RHEA:53428"/>
        <dbReference type="Rhea" id="RHEA-COMP:10131"/>
        <dbReference type="Rhea" id="RHEA-COMP:10132"/>
        <dbReference type="Rhea" id="RHEA-COMP:13555"/>
        <dbReference type="Rhea" id="RHEA-COMP:13556"/>
        <dbReference type="ChEBI" id="CHEBI:29950"/>
        <dbReference type="ChEBI" id="CHEBI:82612"/>
        <dbReference type="ChEBI" id="CHEBI:137386"/>
        <dbReference type="ChEBI" id="CHEBI:137387"/>
        <dbReference type="EC" id="2.1.1.63"/>
    </reaction>
</comment>
<dbReference type="SUPFAM" id="SSF46767">
    <property type="entry name" value="Methylated DNA-protein cysteine methyltransferase, C-terminal domain"/>
    <property type="match status" value="1"/>
</dbReference>
<dbReference type="GO" id="GO:0003908">
    <property type="term" value="F:methylated-DNA-[protein]-cysteine S-methyltransferase activity"/>
    <property type="evidence" value="ECO:0007669"/>
    <property type="project" value="UniProtKB-UniRule"/>
</dbReference>
<dbReference type="eggNOG" id="COG0350">
    <property type="taxonomic scope" value="Bacteria"/>
</dbReference>
<dbReference type="Pfam" id="PF02870">
    <property type="entry name" value="Methyltransf_1N"/>
    <property type="match status" value="1"/>
</dbReference>
<dbReference type="Gene3D" id="1.10.10.10">
    <property type="entry name" value="Winged helix-like DNA-binding domain superfamily/Winged helix DNA-binding domain"/>
    <property type="match status" value="1"/>
</dbReference>
<evidence type="ECO:0000256" key="6">
    <source>
        <dbReference type="ARBA" id="ARBA00022763"/>
    </source>
</evidence>
<evidence type="ECO:0000313" key="12">
    <source>
        <dbReference type="EMBL" id="ACV07963.1"/>
    </source>
</evidence>
<dbReference type="InterPro" id="IPR036388">
    <property type="entry name" value="WH-like_DNA-bd_sf"/>
</dbReference>
<evidence type="ECO:0000256" key="5">
    <source>
        <dbReference type="ARBA" id="ARBA00022679"/>
    </source>
</evidence>
<dbReference type="SUPFAM" id="SSF53155">
    <property type="entry name" value="Methylated DNA-protein cysteine methyltransferase domain"/>
    <property type="match status" value="1"/>
</dbReference>
<dbReference type="EC" id="2.1.1.63" evidence="9"/>
<keyword evidence="6 9" id="KW-0227">DNA damage</keyword>
<gene>
    <name evidence="12" type="ordered locus">Jden_0290</name>
</gene>
<dbReference type="PROSITE" id="PS00374">
    <property type="entry name" value="MGMT"/>
    <property type="match status" value="1"/>
</dbReference>
<dbReference type="Proteomes" id="UP000000628">
    <property type="component" value="Chromosome"/>
</dbReference>
<dbReference type="Gene3D" id="3.30.160.70">
    <property type="entry name" value="Methylated DNA-protein cysteine methyltransferase domain"/>
    <property type="match status" value="1"/>
</dbReference>
<sequence>MDWTTCDTPVGPLLIVATHHGVARIAFITNDDATRELHRTAGMLTLSDYTVPDTDTWRQGAGYAHQAATELSEYFTGKRHTFDVPLDRRLSRGFRLAALTSISTIPYGTTQSYGEVASAINNPNAVRAVGGACATNPIPIIVPCHRVVRADRSLGGYLGGQGTANLSYKITLLDLEKADHNGSHLTLIDSTPVTSG</sequence>
<evidence type="ECO:0000259" key="11">
    <source>
        <dbReference type="Pfam" id="PF02870"/>
    </source>
</evidence>
<name>C7QZ55_JONDD</name>
<evidence type="ECO:0000259" key="10">
    <source>
        <dbReference type="Pfam" id="PF01035"/>
    </source>
</evidence>
<comment type="function">
    <text evidence="9">Involved in the cellular defense against the biological effects of O6-methylguanine (O6-MeG) and O4-methylthymine (O4-MeT) in DNA. Repairs the methylated nucleobase in DNA by stoichiometrically transferring the methyl group to a cysteine residue in the enzyme. This is a suicide reaction: the enzyme is irreversibly inactivated.</text>
</comment>
<dbReference type="PANTHER" id="PTHR10815">
    <property type="entry name" value="METHYLATED-DNA--PROTEIN-CYSTEINE METHYLTRANSFERASE"/>
    <property type="match status" value="1"/>
</dbReference>
<evidence type="ECO:0000256" key="9">
    <source>
        <dbReference type="HAMAP-Rule" id="MF_00772"/>
    </source>
</evidence>
<dbReference type="InterPro" id="IPR036631">
    <property type="entry name" value="MGMT_N_sf"/>
</dbReference>
<dbReference type="InterPro" id="IPR001497">
    <property type="entry name" value="MethylDNA_cys_MeTrfase_AS"/>
</dbReference>
<dbReference type="FunFam" id="1.10.10.10:FF:000214">
    <property type="entry name" value="Methylated-DNA--protein-cysteine methyltransferase"/>
    <property type="match status" value="1"/>
</dbReference>
<keyword evidence="3 9" id="KW-0963">Cytoplasm</keyword>
<proteinExistence type="inferred from homology"/>
<evidence type="ECO:0000313" key="13">
    <source>
        <dbReference type="Proteomes" id="UP000000628"/>
    </source>
</evidence>